<feature type="domain" description="DUF4789" evidence="2">
    <location>
        <begin position="48"/>
        <end position="127"/>
    </location>
</feature>
<dbReference type="PANTHER" id="PTHR21177:SF4">
    <property type="entry name" value="IP06524P"/>
    <property type="match status" value="1"/>
</dbReference>
<dbReference type="GeneID" id="115625195"/>
<feature type="chain" id="PRO_5027104492" evidence="1">
    <location>
        <begin position="21"/>
        <end position="205"/>
    </location>
</feature>
<dbReference type="AlphaFoldDB" id="A0A6J2TH46"/>
<evidence type="ECO:0000313" key="3">
    <source>
        <dbReference type="Proteomes" id="UP000504634"/>
    </source>
</evidence>
<reference evidence="4" key="1">
    <citation type="submission" date="2025-08" db="UniProtKB">
        <authorList>
            <consortium name="RefSeq"/>
        </authorList>
    </citation>
    <scope>IDENTIFICATION</scope>
    <source>
        <strain evidence="4">11010-0011.00</strain>
        <tissue evidence="4">Whole body</tissue>
    </source>
</reference>
<keyword evidence="3" id="KW-1185">Reference proteome</keyword>
<dbReference type="RefSeq" id="XP_030376021.1">
    <property type="nucleotide sequence ID" value="XM_030520161.1"/>
</dbReference>
<accession>A0A6J2TH46</accession>
<sequence length="205" mass="23003">MRLLLLSTWFIVGIETLAHAQVAFVEEGAVDKQKANLAGRKPLYSPSRCKKYELLYPGDQFDDWICDCAPAALYHPDSDACFPAYRQGPCKSGEMLVLYKDKIIPECVSNPCREDNHFMIQGKCYEFGNNQGHSNPCPLKEYTYVLGVNPKTLMVDCIQLSLQLQTRFGEEDATLVAPPDYHIEVAQKCGRGSRMSIQGRCVATQ</sequence>
<feature type="signal peptide" evidence="1">
    <location>
        <begin position="1"/>
        <end position="20"/>
    </location>
</feature>
<proteinExistence type="predicted"/>
<keyword evidence="1" id="KW-0732">Signal</keyword>
<dbReference type="InterPro" id="IPR031993">
    <property type="entry name" value="DUF4789"/>
</dbReference>
<gene>
    <name evidence="4" type="primary">LOC115625195</name>
</gene>
<dbReference type="Pfam" id="PF16033">
    <property type="entry name" value="DUF4789"/>
    <property type="match status" value="1"/>
</dbReference>
<name>A0A6J2TH46_DROLE</name>
<dbReference type="OrthoDB" id="6338576at2759"/>
<evidence type="ECO:0000256" key="1">
    <source>
        <dbReference type="SAM" id="SignalP"/>
    </source>
</evidence>
<evidence type="ECO:0000313" key="4">
    <source>
        <dbReference type="RefSeq" id="XP_030376021.1"/>
    </source>
</evidence>
<organism evidence="3 4">
    <name type="scientific">Drosophila lebanonensis</name>
    <name type="common">Fruit fly</name>
    <name type="synonym">Scaptodrosophila lebanonensis</name>
    <dbReference type="NCBI Taxonomy" id="7225"/>
    <lineage>
        <taxon>Eukaryota</taxon>
        <taxon>Metazoa</taxon>
        <taxon>Ecdysozoa</taxon>
        <taxon>Arthropoda</taxon>
        <taxon>Hexapoda</taxon>
        <taxon>Insecta</taxon>
        <taxon>Pterygota</taxon>
        <taxon>Neoptera</taxon>
        <taxon>Endopterygota</taxon>
        <taxon>Diptera</taxon>
        <taxon>Brachycera</taxon>
        <taxon>Muscomorpha</taxon>
        <taxon>Ephydroidea</taxon>
        <taxon>Drosophilidae</taxon>
        <taxon>Scaptodrosophila</taxon>
    </lineage>
</organism>
<dbReference type="PANTHER" id="PTHR21177">
    <property type="entry name" value="IP06524P-RELATED"/>
    <property type="match status" value="1"/>
</dbReference>
<protein>
    <submittedName>
        <fullName evidence="4">Uncharacterized protein LOC115625195</fullName>
    </submittedName>
</protein>
<dbReference type="Proteomes" id="UP000504634">
    <property type="component" value="Unplaced"/>
</dbReference>
<evidence type="ECO:0000259" key="2">
    <source>
        <dbReference type="Pfam" id="PF16033"/>
    </source>
</evidence>